<dbReference type="KEGG" id="ptrr:90956661"/>
<dbReference type="GeneID" id="90956661"/>
<dbReference type="Proteomes" id="UP000245464">
    <property type="component" value="Chromosome 5"/>
</dbReference>
<evidence type="ECO:0000313" key="1">
    <source>
        <dbReference type="EMBL" id="KAF7570531.1"/>
    </source>
</evidence>
<proteinExistence type="predicted"/>
<comment type="caution">
    <text evidence="1">The sequence shown here is derived from an EMBL/GenBank/DDBJ whole genome shotgun (WGS) entry which is preliminary data.</text>
</comment>
<sequence length="74" mass="8267">MLRSLGMEAFMFVSASYTVLEIKKMAQDVFDCLLEVAPKYVDTITLPSGWMHRTELQTAVAGYAKPGSAFKRSM</sequence>
<evidence type="ECO:0000313" key="2">
    <source>
        <dbReference type="Proteomes" id="UP000245464"/>
    </source>
</evidence>
<dbReference type="RefSeq" id="XP_065962082.1">
    <property type="nucleotide sequence ID" value="XM_066107633.1"/>
</dbReference>
<dbReference type="AlphaFoldDB" id="A0A834VMZ5"/>
<reference evidence="1" key="1">
    <citation type="journal article" date="2018" name="BMC Genomics">
        <title>Comparative genomics of the wheat fungal pathogen Pyrenophora tritici-repentis reveals chromosomal variations and genome plasticity.</title>
        <authorList>
            <person name="Moolhuijzen P."/>
            <person name="See P.T."/>
            <person name="Hane J.K."/>
            <person name="Shi G."/>
            <person name="Liu Z."/>
            <person name="Oliver R.P."/>
            <person name="Moffat C.S."/>
        </authorList>
    </citation>
    <scope>NUCLEOTIDE SEQUENCE [LARGE SCALE GENOMIC DNA]</scope>
    <source>
        <strain evidence="1">M4</strain>
    </source>
</reference>
<gene>
    <name evidence="1" type="ORF">PtrM4_105330</name>
</gene>
<organism evidence="1 2">
    <name type="scientific">Pyrenophora tritici-repentis</name>
    <dbReference type="NCBI Taxonomy" id="45151"/>
    <lineage>
        <taxon>Eukaryota</taxon>
        <taxon>Fungi</taxon>
        <taxon>Dikarya</taxon>
        <taxon>Ascomycota</taxon>
        <taxon>Pezizomycotina</taxon>
        <taxon>Dothideomycetes</taxon>
        <taxon>Pleosporomycetidae</taxon>
        <taxon>Pleosporales</taxon>
        <taxon>Pleosporineae</taxon>
        <taxon>Pleosporaceae</taxon>
        <taxon>Pyrenophora</taxon>
    </lineage>
</organism>
<name>A0A834VMZ5_9PLEO</name>
<dbReference type="EMBL" id="NQIK02000005">
    <property type="protein sequence ID" value="KAF7570531.1"/>
    <property type="molecule type" value="Genomic_DNA"/>
</dbReference>
<accession>A0A834VMZ5</accession>
<protein>
    <submittedName>
        <fullName evidence="1">Uncharacterized protein</fullName>
    </submittedName>
</protein>